<dbReference type="CDD" id="cd09281">
    <property type="entry name" value="UPF0066"/>
    <property type="match status" value="1"/>
</dbReference>
<proteinExistence type="inferred from homology"/>
<dbReference type="InterPro" id="IPR023368">
    <property type="entry name" value="UPF0066_cons_site"/>
</dbReference>
<dbReference type="PANTHER" id="PTHR12818:SF0">
    <property type="entry name" value="TRNA (ADENINE(37)-N6)-METHYLTRANSFERASE"/>
    <property type="match status" value="1"/>
</dbReference>
<keyword evidence="4" id="KW-0489">Methyltransferase</keyword>
<evidence type="ECO:0000313" key="5">
    <source>
        <dbReference type="Proteomes" id="UP000184310"/>
    </source>
</evidence>
<dbReference type="Proteomes" id="UP000184310">
    <property type="component" value="Unassembled WGS sequence"/>
</dbReference>
<keyword evidence="1" id="KW-0949">S-adenosyl-L-methionine</keyword>
<evidence type="ECO:0000256" key="2">
    <source>
        <dbReference type="ARBA" id="ARBA00033753"/>
    </source>
</evidence>
<dbReference type="OrthoDB" id="9804309at2"/>
<dbReference type="Gene3D" id="2.40.30.70">
    <property type="entry name" value="YaeB-like"/>
    <property type="match status" value="1"/>
</dbReference>
<dbReference type="NCBIfam" id="TIGR00104">
    <property type="entry name" value="tRNA_TsaA"/>
    <property type="match status" value="1"/>
</dbReference>
<dbReference type="InterPro" id="IPR036414">
    <property type="entry name" value="YaeB_N_sf"/>
</dbReference>
<dbReference type="GO" id="GO:0032259">
    <property type="term" value="P:methylation"/>
    <property type="evidence" value="ECO:0007669"/>
    <property type="project" value="UniProtKB-KW"/>
</dbReference>
<dbReference type="AlphaFoldDB" id="A0A1M6R5Y3"/>
<sequence>MELKEIGKIKTEEENMFIQINKEYIKGLQGLEGFSHIDVLWWFDKCDNSNSRSVLEVKKPYKNSPEKLGVFSTRSPERPNPIALSVTQVTHIDYEKGIIYITYIDAMNDSSILDLKPYTPSLDKVEKPYVPQWCSHWPLCYEKSGDFDWQNEFLF</sequence>
<dbReference type="InterPro" id="IPR023370">
    <property type="entry name" value="TrmO-like_N"/>
</dbReference>
<dbReference type="EMBL" id="FQZB01000015">
    <property type="protein sequence ID" value="SHK27810.1"/>
    <property type="molecule type" value="Genomic_DNA"/>
</dbReference>
<comment type="similarity">
    <text evidence="2">Belongs to the tRNA methyltransferase O family.</text>
</comment>
<gene>
    <name evidence="4" type="ORF">SAMN02745163_03550</name>
</gene>
<evidence type="ECO:0000259" key="3">
    <source>
        <dbReference type="PROSITE" id="PS51668"/>
    </source>
</evidence>
<dbReference type="STRING" id="1121302.SAMN02745163_03550"/>
<accession>A0A1M6R5Y3</accession>
<dbReference type="PANTHER" id="PTHR12818">
    <property type="entry name" value="TRNA (ADENINE(37)-N6)-METHYLTRANSFERASE"/>
    <property type="match status" value="1"/>
</dbReference>
<evidence type="ECO:0000313" key="4">
    <source>
        <dbReference type="EMBL" id="SHK27810.1"/>
    </source>
</evidence>
<dbReference type="PROSITE" id="PS51668">
    <property type="entry name" value="TSAA_2"/>
    <property type="match status" value="1"/>
</dbReference>
<name>A0A1M6R5Y3_9CLOT</name>
<protein>
    <submittedName>
        <fullName evidence="4">tRNA-Thr(GGU) m(6)t(6)A37 methyltransferase TsaA</fullName>
    </submittedName>
</protein>
<dbReference type="PROSITE" id="PS01318">
    <property type="entry name" value="TSAA_1"/>
    <property type="match status" value="1"/>
</dbReference>
<feature type="domain" description="TsaA-like" evidence="3">
    <location>
        <begin position="3"/>
        <end position="127"/>
    </location>
</feature>
<dbReference type="SUPFAM" id="SSF118196">
    <property type="entry name" value="YaeB-like"/>
    <property type="match status" value="1"/>
</dbReference>
<dbReference type="InterPro" id="IPR040372">
    <property type="entry name" value="YaeB-like"/>
</dbReference>
<keyword evidence="5" id="KW-1185">Reference proteome</keyword>
<dbReference type="Pfam" id="PF01980">
    <property type="entry name" value="TrmO_N"/>
    <property type="match status" value="1"/>
</dbReference>
<reference evidence="4 5" key="1">
    <citation type="submission" date="2016-11" db="EMBL/GenBank/DDBJ databases">
        <authorList>
            <person name="Jaros S."/>
            <person name="Januszkiewicz K."/>
            <person name="Wedrychowicz H."/>
        </authorList>
    </citation>
    <scope>NUCLEOTIDE SEQUENCE [LARGE SCALE GENOMIC DNA]</scope>
    <source>
        <strain evidence="4 5">DSM 21758</strain>
    </source>
</reference>
<dbReference type="GO" id="GO:0008168">
    <property type="term" value="F:methyltransferase activity"/>
    <property type="evidence" value="ECO:0007669"/>
    <property type="project" value="UniProtKB-KW"/>
</dbReference>
<organism evidence="4 5">
    <name type="scientific">Clostridium cavendishii DSM 21758</name>
    <dbReference type="NCBI Taxonomy" id="1121302"/>
    <lineage>
        <taxon>Bacteria</taxon>
        <taxon>Bacillati</taxon>
        <taxon>Bacillota</taxon>
        <taxon>Clostridia</taxon>
        <taxon>Eubacteriales</taxon>
        <taxon>Clostridiaceae</taxon>
        <taxon>Clostridium</taxon>
    </lineage>
</organism>
<dbReference type="InterPro" id="IPR036413">
    <property type="entry name" value="YaeB-like_sf"/>
</dbReference>
<evidence type="ECO:0000256" key="1">
    <source>
        <dbReference type="ARBA" id="ARBA00022691"/>
    </source>
</evidence>
<keyword evidence="4" id="KW-0808">Transferase</keyword>
<dbReference type="RefSeq" id="WP_072991046.1">
    <property type="nucleotide sequence ID" value="NZ_FQZB01000015.1"/>
</dbReference>